<evidence type="ECO:0000256" key="1">
    <source>
        <dbReference type="SAM" id="Phobius"/>
    </source>
</evidence>
<dbReference type="OrthoDB" id="9759690at2"/>
<protein>
    <recommendedName>
        <fullName evidence="4">Peptidase M50</fullName>
    </recommendedName>
</protein>
<dbReference type="GeneID" id="97242516"/>
<evidence type="ECO:0008006" key="4">
    <source>
        <dbReference type="Google" id="ProtNLM"/>
    </source>
</evidence>
<evidence type="ECO:0000313" key="3">
    <source>
        <dbReference type="Proteomes" id="UP000075787"/>
    </source>
</evidence>
<organism evidence="2 3">
    <name type="scientific">Tistrella mobilis</name>
    <dbReference type="NCBI Taxonomy" id="171437"/>
    <lineage>
        <taxon>Bacteria</taxon>
        <taxon>Pseudomonadati</taxon>
        <taxon>Pseudomonadota</taxon>
        <taxon>Alphaproteobacteria</taxon>
        <taxon>Geminicoccales</taxon>
        <taxon>Geminicoccaceae</taxon>
        <taxon>Tistrella</taxon>
    </lineage>
</organism>
<dbReference type="Proteomes" id="UP000075787">
    <property type="component" value="Unassembled WGS sequence"/>
</dbReference>
<comment type="caution">
    <text evidence="2">The sequence shown here is derived from an EMBL/GenBank/DDBJ whole genome shotgun (WGS) entry which is preliminary data.</text>
</comment>
<accession>A0A162LDK5</accession>
<feature type="transmembrane region" description="Helical" evidence="1">
    <location>
        <begin position="188"/>
        <end position="206"/>
    </location>
</feature>
<dbReference type="AlphaFoldDB" id="A0A162LDK5"/>
<feature type="transmembrane region" description="Helical" evidence="1">
    <location>
        <begin position="156"/>
        <end position="176"/>
    </location>
</feature>
<feature type="transmembrane region" description="Helical" evidence="1">
    <location>
        <begin position="289"/>
        <end position="307"/>
    </location>
</feature>
<feature type="transmembrane region" description="Helical" evidence="1">
    <location>
        <begin position="257"/>
        <end position="277"/>
    </location>
</feature>
<gene>
    <name evidence="2" type="ORF">AUP44_25190</name>
</gene>
<keyword evidence="1" id="KW-0812">Transmembrane</keyword>
<keyword evidence="1" id="KW-1133">Transmembrane helix</keyword>
<reference evidence="2 3" key="1">
    <citation type="submission" date="2015-12" db="EMBL/GenBank/DDBJ databases">
        <title>Genome sequence of Tistrella mobilis MCCC 1A02139.</title>
        <authorList>
            <person name="Lu L."/>
            <person name="Lai Q."/>
            <person name="Shao Z."/>
            <person name="Qian P."/>
        </authorList>
    </citation>
    <scope>NUCLEOTIDE SEQUENCE [LARGE SCALE GENOMIC DNA]</scope>
    <source>
        <strain evidence="2 3">MCCC 1A02139</strain>
    </source>
</reference>
<dbReference type="EMBL" id="LPZR01000088">
    <property type="protein sequence ID" value="KYO54453.1"/>
    <property type="molecule type" value="Genomic_DNA"/>
</dbReference>
<proteinExistence type="predicted"/>
<feature type="transmembrane region" description="Helical" evidence="1">
    <location>
        <begin position="354"/>
        <end position="377"/>
    </location>
</feature>
<sequence>MTTLTAPEIDTTAAESAGAAIARGCFPARFEHTEITDPARGRRIEITDPAGDGHWVLGPAEFEVARVFDGQSSFDTLSARLAARGIRADAAKLMRFETKLLGLGLLEIDGRGNRARDPFTGFDFALLHHLVIQRLGVVHPEPLLDRLLAWPGAVRMGLLGAVTLAALATPVLLVVMGGRFLDEASATLTGWMLPLLYLVTLASGFLHEGGHALACRALGVKVRETGFAIYFLMPFAWTRPDRRDWEALAMGPRMVAILAGPFASQALAGLGLAAMMAAPMGSPLHSGGVILAAAGLFGATVTLLPVLNGDGYLMLVEVLRLPNLRRRAFDHLRRAVGLPAPALPASLPAGRGPLLLAVAFGTILGWAGIWVGMAWWLGGMMLELIR</sequence>
<dbReference type="CDD" id="cd05709">
    <property type="entry name" value="S2P-M50"/>
    <property type="match status" value="1"/>
</dbReference>
<dbReference type="RefSeq" id="WP_062763019.1">
    <property type="nucleotide sequence ID" value="NZ_CP121045.1"/>
</dbReference>
<keyword evidence="1" id="KW-0472">Membrane</keyword>
<evidence type="ECO:0000313" key="2">
    <source>
        <dbReference type="EMBL" id="KYO54453.1"/>
    </source>
</evidence>
<name>A0A162LDK5_9PROT</name>